<sequence>MKPIYEVLEQLYKKILLGICLFQNSDKLLSHMASECLALLLYFQVREKVTLSNSWITFCQQNLSEYFENDKVVCCLWTLTAVIKEIFKDTCLQKPEILKQFLTPFNTTFEAFYNSLFSQRFENCQETSKLINSLVCFLELLELLTASGIYLELQFTCQRLFFLNPSLLLDVPTWPAPAFIRRKFIIFIKKCFLFKVGEDLFRGCVPISVPPPQDLLGMDMLALANAVLQAVSFGWLKAVLSVHGKPSCFGGDAIHPGCENNSAPDYVILRATTLVLLKSLEIKFQNFTAPNEIQGNSLKSFLAGEGCWLRLAWPALRTPRARALLAAVGLRGVLAPPPPATPPRMHRCAQRPPPARSSASACGPEEKVGLSARRPALRPEL</sequence>
<reference evidence="4" key="1">
    <citation type="submission" date="2025-08" db="UniProtKB">
        <authorList>
            <consortium name="RefSeq"/>
        </authorList>
    </citation>
    <scope>IDENTIFICATION</scope>
    <source>
        <tissue evidence="4">Spleen</tissue>
    </source>
</reference>
<protein>
    <submittedName>
        <fullName evidence="4">Protein Lines homolog</fullName>
    </submittedName>
</protein>
<dbReference type="Proteomes" id="UP000504623">
    <property type="component" value="Unplaced"/>
</dbReference>
<dbReference type="PANTHER" id="PTHR16057:SF1">
    <property type="entry name" value="PROTEIN LINES HOMOLOG 1"/>
    <property type="match status" value="1"/>
</dbReference>
<dbReference type="InterPro" id="IPR024875">
    <property type="entry name" value="Protein_Lines"/>
</dbReference>
<dbReference type="PANTHER" id="PTHR16057">
    <property type="entry name" value="WINS1, 2 PROTEIN"/>
    <property type="match status" value="1"/>
</dbReference>
<feature type="region of interest" description="Disordered" evidence="1">
    <location>
        <begin position="336"/>
        <end position="381"/>
    </location>
</feature>
<organism evidence="3 4">
    <name type="scientific">Chrysochloris asiatica</name>
    <name type="common">Cape golden mole</name>
    <dbReference type="NCBI Taxonomy" id="185453"/>
    <lineage>
        <taxon>Eukaryota</taxon>
        <taxon>Metazoa</taxon>
        <taxon>Chordata</taxon>
        <taxon>Craniata</taxon>
        <taxon>Vertebrata</taxon>
        <taxon>Euteleostomi</taxon>
        <taxon>Mammalia</taxon>
        <taxon>Eutheria</taxon>
        <taxon>Afrotheria</taxon>
        <taxon>Chrysochloridae</taxon>
        <taxon>Chrysochlorinae</taxon>
        <taxon>Chrysochloris</taxon>
    </lineage>
</organism>
<proteinExistence type="predicted"/>
<dbReference type="CTD" id="55180"/>
<evidence type="ECO:0000256" key="1">
    <source>
        <dbReference type="SAM" id="MobiDB-lite"/>
    </source>
</evidence>
<name>A0A9B0TY28_CHRAS</name>
<keyword evidence="3" id="KW-1185">Reference proteome</keyword>
<dbReference type="Pfam" id="PF14694">
    <property type="entry name" value="LINES_N"/>
    <property type="match status" value="1"/>
</dbReference>
<feature type="domain" description="Protein Lines N-terminal" evidence="2">
    <location>
        <begin position="78"/>
        <end position="302"/>
    </location>
</feature>
<dbReference type="AlphaFoldDB" id="A0A9B0TY28"/>
<evidence type="ECO:0000313" key="4">
    <source>
        <dbReference type="RefSeq" id="XP_006872216.1"/>
    </source>
</evidence>
<accession>A0A9B0TY28</accession>
<dbReference type="OrthoDB" id="8251209at2759"/>
<evidence type="ECO:0000259" key="2">
    <source>
        <dbReference type="Pfam" id="PF14694"/>
    </source>
</evidence>
<dbReference type="GeneID" id="102830904"/>
<dbReference type="RefSeq" id="XP_006872216.1">
    <property type="nucleotide sequence ID" value="XM_006872154.1"/>
</dbReference>
<evidence type="ECO:0000313" key="3">
    <source>
        <dbReference type="Proteomes" id="UP000504623"/>
    </source>
</evidence>
<gene>
    <name evidence="4" type="primary">LINS</name>
</gene>
<dbReference type="InterPro" id="IPR032794">
    <property type="entry name" value="LINES_N"/>
</dbReference>